<proteinExistence type="predicted"/>
<evidence type="ECO:0000313" key="3">
    <source>
        <dbReference type="Proteomes" id="UP000245423"/>
    </source>
</evidence>
<dbReference type="AlphaFoldDB" id="M1YPR9"/>
<reference evidence="2 3" key="1">
    <citation type="submission" date="2016-11" db="EMBL/GenBank/DDBJ databases">
        <authorList>
            <person name="Manzoor S."/>
        </authorList>
    </citation>
    <scope>NUCLEOTIDE SEQUENCE [LARGE SCALE GENOMIC DNA]</scope>
    <source>
        <strain evidence="2">Clostridium ultunense strain Esp</strain>
    </source>
</reference>
<dbReference type="Pfam" id="PF13380">
    <property type="entry name" value="CoA_binding_2"/>
    <property type="match status" value="1"/>
</dbReference>
<dbReference type="PANTHER" id="PTHR33303">
    <property type="entry name" value="CYTOPLASMIC PROTEIN-RELATED"/>
    <property type="match status" value="1"/>
</dbReference>
<dbReference type="InterPro" id="IPR003781">
    <property type="entry name" value="CoA-bd"/>
</dbReference>
<accession>M1YPR9</accession>
<dbReference type="HOGENOM" id="CLU_112567_1_2_9"/>
<dbReference type="SUPFAM" id="SSF51735">
    <property type="entry name" value="NAD(P)-binding Rossmann-fold domains"/>
    <property type="match status" value="1"/>
</dbReference>
<name>M1YPR9_9FIRM</name>
<dbReference type="PANTHER" id="PTHR33303:SF2">
    <property type="entry name" value="COA-BINDING DOMAIN-CONTAINING PROTEIN"/>
    <property type="match status" value="1"/>
</dbReference>
<dbReference type="Gene3D" id="3.40.50.720">
    <property type="entry name" value="NAD(P)-binding Rossmann-like Domain"/>
    <property type="match status" value="1"/>
</dbReference>
<gene>
    <name evidence="2" type="ORF">CUESP1_1957</name>
</gene>
<organism evidence="2 3">
    <name type="scientific">[Clostridium] ultunense Esp</name>
    <dbReference type="NCBI Taxonomy" id="1288971"/>
    <lineage>
        <taxon>Bacteria</taxon>
        <taxon>Bacillati</taxon>
        <taxon>Bacillota</taxon>
        <taxon>Tissierellia</taxon>
        <taxon>Tissierellales</taxon>
        <taxon>Tepidimicrobiaceae</taxon>
        <taxon>Schnuerera</taxon>
    </lineage>
</organism>
<evidence type="ECO:0000259" key="1">
    <source>
        <dbReference type="SMART" id="SM00881"/>
    </source>
</evidence>
<keyword evidence="3" id="KW-1185">Reference proteome</keyword>
<evidence type="ECO:0000313" key="2">
    <source>
        <dbReference type="EMBL" id="SHD77316.1"/>
    </source>
</evidence>
<sequence length="130" mass="15043">MVKKEMLDKKVWAVVGATPNKEKYGYKIWRKLIDHGYETYGINPNYDSIYGEKIYSNLKEVPKKIDVIDIVVHPEISLNTLAEAKELGIEYIWFQPGTFDDVVIEKAKDLGFKILYDDCVLATLIELEKK</sequence>
<feature type="domain" description="CoA-binding" evidence="1">
    <location>
        <begin position="6"/>
        <end position="98"/>
    </location>
</feature>
<dbReference type="Proteomes" id="UP000245423">
    <property type="component" value="Chromosome 1"/>
</dbReference>
<dbReference type="InterPro" id="IPR036291">
    <property type="entry name" value="NAD(P)-bd_dom_sf"/>
</dbReference>
<dbReference type="SMART" id="SM00881">
    <property type="entry name" value="CoA_binding"/>
    <property type="match status" value="1"/>
</dbReference>
<dbReference type="RefSeq" id="WP_005582047.1">
    <property type="nucleotide sequence ID" value="NZ_LT669839.1"/>
</dbReference>
<dbReference type="EMBL" id="LT669839">
    <property type="protein sequence ID" value="SHD77316.1"/>
    <property type="molecule type" value="Genomic_DNA"/>
</dbReference>
<protein>
    <submittedName>
        <fullName evidence="2">CoA-binding domain protein</fullName>
    </submittedName>
</protein>